<dbReference type="InterPro" id="IPR005000">
    <property type="entry name" value="Aldolase/citrate-lyase_domain"/>
</dbReference>
<keyword evidence="1" id="KW-0479">Metal-binding</keyword>
<evidence type="ECO:0000313" key="5">
    <source>
        <dbReference type="EMBL" id="KAJ4110309.1"/>
    </source>
</evidence>
<dbReference type="PANTHER" id="PTHR30502:SF8">
    <property type="entry name" value="SYNTHASE, PUTATIVE-RELATED"/>
    <property type="match status" value="1"/>
</dbReference>
<keyword evidence="6" id="KW-1185">Reference proteome</keyword>
<name>A0ABQ8QW67_FUSEQ</name>
<evidence type="ECO:0000313" key="6">
    <source>
        <dbReference type="Proteomes" id="UP001152024"/>
    </source>
</evidence>
<feature type="compositionally biased region" description="Low complexity" evidence="3">
    <location>
        <begin position="292"/>
        <end position="329"/>
    </location>
</feature>
<dbReference type="InterPro" id="IPR040442">
    <property type="entry name" value="Pyrv_kinase-like_dom_sf"/>
</dbReference>
<dbReference type="InterPro" id="IPR015813">
    <property type="entry name" value="Pyrv/PenolPyrv_kinase-like_dom"/>
</dbReference>
<sequence length="338" mass="35636">MDRYRAHSLFQPSNLNAAIGAKGYDGSSEGPPHLFGAMLGIPHTQMARTVAVLGFDFVFVDTLHVATNPENLVSIIQTINFASEGKTCALVRIPSPESDLLAYALDAGAAGIVFPQIDTPDQAALAVNKVRHAYSGGSRSVSPIALLNGITNIAPDGWTSETIADRNIAVICQIESTVAVDNLDAIARVPGVNALMLGVSDLKVTLGLPVRNPGGVDESKFYEAVSKLIATSKETGIQLMIPAFRMKPEDVGWLRSFKLVMTSLDVLSVLKSHQKDLIEVKEALAVQKWASNGKSNGLTNGKTNGKTNGTTNGKTNGTTNGKTNGITNGMANGITNGH</sequence>
<feature type="domain" description="HpcH/HpaI aldolase/citrate lyase" evidence="4">
    <location>
        <begin position="43"/>
        <end position="239"/>
    </location>
</feature>
<comment type="caution">
    <text evidence="5">The sequence shown here is derived from an EMBL/GenBank/DDBJ whole genome shotgun (WGS) entry which is preliminary data.</text>
</comment>
<accession>A0ABQ8QW67</accession>
<evidence type="ECO:0000256" key="2">
    <source>
        <dbReference type="ARBA" id="ARBA00023239"/>
    </source>
</evidence>
<gene>
    <name evidence="5" type="ORF">NW768_012069</name>
</gene>
<dbReference type="InterPro" id="IPR050251">
    <property type="entry name" value="HpcH-HpaI_aldolase"/>
</dbReference>
<reference evidence="5" key="1">
    <citation type="submission" date="2022-09" db="EMBL/GenBank/DDBJ databases">
        <title>Fusarium specimens isolated from Avocado Roots.</title>
        <authorList>
            <person name="Stajich J."/>
            <person name="Roper C."/>
            <person name="Heimlech-Rivalta G."/>
        </authorList>
    </citation>
    <scope>NUCLEOTIDE SEQUENCE</scope>
    <source>
        <strain evidence="5">CF00095</strain>
    </source>
</reference>
<dbReference type="PANTHER" id="PTHR30502">
    <property type="entry name" value="2-KETO-3-DEOXY-L-RHAMNONATE ALDOLASE"/>
    <property type="match status" value="1"/>
</dbReference>
<dbReference type="Proteomes" id="UP001152024">
    <property type="component" value="Unassembled WGS sequence"/>
</dbReference>
<dbReference type="EMBL" id="JAOQBH010000036">
    <property type="protein sequence ID" value="KAJ4110309.1"/>
    <property type="molecule type" value="Genomic_DNA"/>
</dbReference>
<organism evidence="5 6">
    <name type="scientific">Fusarium equiseti</name>
    <name type="common">Fusarium scirpi</name>
    <dbReference type="NCBI Taxonomy" id="61235"/>
    <lineage>
        <taxon>Eukaryota</taxon>
        <taxon>Fungi</taxon>
        <taxon>Dikarya</taxon>
        <taxon>Ascomycota</taxon>
        <taxon>Pezizomycotina</taxon>
        <taxon>Sordariomycetes</taxon>
        <taxon>Hypocreomycetidae</taxon>
        <taxon>Hypocreales</taxon>
        <taxon>Nectriaceae</taxon>
        <taxon>Fusarium</taxon>
        <taxon>Fusarium incarnatum-equiseti species complex</taxon>
    </lineage>
</organism>
<keyword evidence="2" id="KW-0456">Lyase</keyword>
<evidence type="ECO:0000256" key="1">
    <source>
        <dbReference type="ARBA" id="ARBA00022723"/>
    </source>
</evidence>
<dbReference type="Gene3D" id="3.20.20.60">
    <property type="entry name" value="Phosphoenolpyruvate-binding domains"/>
    <property type="match status" value="1"/>
</dbReference>
<dbReference type="SUPFAM" id="SSF51621">
    <property type="entry name" value="Phosphoenolpyruvate/pyruvate domain"/>
    <property type="match status" value="1"/>
</dbReference>
<feature type="region of interest" description="Disordered" evidence="3">
    <location>
        <begin position="292"/>
        <end position="338"/>
    </location>
</feature>
<evidence type="ECO:0000259" key="4">
    <source>
        <dbReference type="Pfam" id="PF03328"/>
    </source>
</evidence>
<evidence type="ECO:0000256" key="3">
    <source>
        <dbReference type="SAM" id="MobiDB-lite"/>
    </source>
</evidence>
<dbReference type="Pfam" id="PF03328">
    <property type="entry name" value="HpcH_HpaI"/>
    <property type="match status" value="1"/>
</dbReference>
<protein>
    <recommendedName>
        <fullName evidence="4">HpcH/HpaI aldolase/citrate lyase domain-containing protein</fullName>
    </recommendedName>
</protein>
<proteinExistence type="predicted"/>